<proteinExistence type="predicted"/>
<organism evidence="3 4">
    <name type="scientific">Arthrobacter horti</name>
    <dbReference type="NCBI Taxonomy" id="3068273"/>
    <lineage>
        <taxon>Bacteria</taxon>
        <taxon>Bacillati</taxon>
        <taxon>Actinomycetota</taxon>
        <taxon>Actinomycetes</taxon>
        <taxon>Micrococcales</taxon>
        <taxon>Micrococcaceae</taxon>
        <taxon>Arthrobacter</taxon>
    </lineage>
</organism>
<dbReference type="InterPro" id="IPR018392">
    <property type="entry name" value="LysM"/>
</dbReference>
<sequence length="138" mass="14761">MSAQLLAVPSLPIERRVTRPAPAMRHASVARTVPDGPRMRLTRRGRFVFFGLPTAILLAALLTVGAGALLNPVRATDAHTRGASTVSVVVRPGETLWGIAQRVAPERDPREVVGEIARLNGLKASQLMAGQELFLPAN</sequence>
<dbReference type="EMBL" id="JAVALS010000008">
    <property type="protein sequence ID" value="MDP5227865.1"/>
    <property type="molecule type" value="Genomic_DNA"/>
</dbReference>
<dbReference type="Pfam" id="PF01476">
    <property type="entry name" value="LysM"/>
    <property type="match status" value="1"/>
</dbReference>
<evidence type="ECO:0000259" key="2">
    <source>
        <dbReference type="PROSITE" id="PS51782"/>
    </source>
</evidence>
<dbReference type="Proteomes" id="UP001232725">
    <property type="component" value="Unassembled WGS sequence"/>
</dbReference>
<name>A0ABT9IQI6_9MICC</name>
<feature type="domain" description="LysM" evidence="2">
    <location>
        <begin position="86"/>
        <end position="135"/>
    </location>
</feature>
<keyword evidence="4" id="KW-1185">Reference proteome</keyword>
<dbReference type="PROSITE" id="PS51782">
    <property type="entry name" value="LYSM"/>
    <property type="match status" value="1"/>
</dbReference>
<accession>A0ABT9IQI6</accession>
<dbReference type="SUPFAM" id="SSF54106">
    <property type="entry name" value="LysM domain"/>
    <property type="match status" value="1"/>
</dbReference>
<evidence type="ECO:0000256" key="1">
    <source>
        <dbReference type="SAM" id="Phobius"/>
    </source>
</evidence>
<feature type="transmembrane region" description="Helical" evidence="1">
    <location>
        <begin position="47"/>
        <end position="70"/>
    </location>
</feature>
<dbReference type="RefSeq" id="WP_305996914.1">
    <property type="nucleotide sequence ID" value="NZ_JAVALS010000008.1"/>
</dbReference>
<gene>
    <name evidence="3" type="ORF">Q9R02_11925</name>
</gene>
<reference evidence="3 4" key="1">
    <citation type="submission" date="2023-08" db="EMBL/GenBank/DDBJ databases">
        <title>Arthrobacter horti sp. nov., isolated from forest soil.</title>
        <authorList>
            <person name="Park M."/>
        </authorList>
    </citation>
    <scope>NUCLEOTIDE SEQUENCE [LARGE SCALE GENOMIC DNA]</scope>
    <source>
        <strain evidence="3 4">YJM1</strain>
    </source>
</reference>
<dbReference type="InterPro" id="IPR036779">
    <property type="entry name" value="LysM_dom_sf"/>
</dbReference>
<protein>
    <submittedName>
        <fullName evidence="3">LysM peptidoglycan-binding domain-containing protein</fullName>
    </submittedName>
</protein>
<keyword evidence="1" id="KW-0472">Membrane</keyword>
<comment type="caution">
    <text evidence="3">The sequence shown here is derived from an EMBL/GenBank/DDBJ whole genome shotgun (WGS) entry which is preliminary data.</text>
</comment>
<dbReference type="Gene3D" id="3.10.350.10">
    <property type="entry name" value="LysM domain"/>
    <property type="match status" value="1"/>
</dbReference>
<evidence type="ECO:0000313" key="4">
    <source>
        <dbReference type="Proteomes" id="UP001232725"/>
    </source>
</evidence>
<keyword evidence="1" id="KW-1133">Transmembrane helix</keyword>
<dbReference type="CDD" id="cd00118">
    <property type="entry name" value="LysM"/>
    <property type="match status" value="1"/>
</dbReference>
<keyword evidence="1" id="KW-0812">Transmembrane</keyword>
<dbReference type="SMART" id="SM00257">
    <property type="entry name" value="LysM"/>
    <property type="match status" value="1"/>
</dbReference>
<evidence type="ECO:0000313" key="3">
    <source>
        <dbReference type="EMBL" id="MDP5227865.1"/>
    </source>
</evidence>